<reference evidence="3 4" key="1">
    <citation type="submission" date="2015-08" db="EMBL/GenBank/DDBJ databases">
        <title>Genome sequencing of Penicillium nordicum.</title>
        <authorList>
            <person name="Nguyen H.D."/>
            <person name="Seifert K.A."/>
        </authorList>
    </citation>
    <scope>NUCLEOTIDE SEQUENCE [LARGE SCALE GENOMIC DNA]</scope>
    <source>
        <strain evidence="3 4">DAOMC 185683</strain>
    </source>
</reference>
<gene>
    <name evidence="3" type="ORF">ACN38_g577</name>
</gene>
<feature type="compositionally biased region" description="Polar residues" evidence="1">
    <location>
        <begin position="102"/>
        <end position="124"/>
    </location>
</feature>
<keyword evidence="2" id="KW-0732">Signal</keyword>
<comment type="caution">
    <text evidence="3">The sequence shown here is derived from an EMBL/GenBank/DDBJ whole genome shotgun (WGS) entry which is preliminary data.</text>
</comment>
<evidence type="ECO:0000313" key="3">
    <source>
        <dbReference type="EMBL" id="KOS48370.1"/>
    </source>
</evidence>
<keyword evidence="4" id="KW-1185">Reference proteome</keyword>
<dbReference type="EMBL" id="LHQQ01000005">
    <property type="protein sequence ID" value="KOS48370.1"/>
    <property type="molecule type" value="Genomic_DNA"/>
</dbReference>
<sequence length="144" mass="14865">MARFSLSFLSIFLVLAVLTLSMPTKRDEKAASQPLGLAGPIGDLVQATKLMDGFDKDSKKEKADKKAALKEEAKKAEAKAYSKLAEQSSASGKPTPTPTPTNKLSSGNFVTPTATPTHKPTSAPNALGSIPIIGGLLGGTGANI</sequence>
<dbReference type="Proteomes" id="UP000037696">
    <property type="component" value="Unassembled WGS sequence"/>
</dbReference>
<feature type="chain" id="PRO_5005819742" evidence="2">
    <location>
        <begin position="22"/>
        <end position="144"/>
    </location>
</feature>
<evidence type="ECO:0000256" key="2">
    <source>
        <dbReference type="SAM" id="SignalP"/>
    </source>
</evidence>
<feature type="region of interest" description="Disordered" evidence="1">
    <location>
        <begin position="79"/>
        <end position="129"/>
    </location>
</feature>
<feature type="signal peptide" evidence="2">
    <location>
        <begin position="1"/>
        <end position="21"/>
    </location>
</feature>
<name>A0A0M8PIJ2_9EURO</name>
<proteinExistence type="predicted"/>
<dbReference type="OrthoDB" id="4368889at2759"/>
<evidence type="ECO:0000313" key="4">
    <source>
        <dbReference type="Proteomes" id="UP000037696"/>
    </source>
</evidence>
<dbReference type="AlphaFoldDB" id="A0A0M8PIJ2"/>
<protein>
    <submittedName>
        <fullName evidence="3">Uncharacterized protein</fullName>
    </submittedName>
</protein>
<organism evidence="3 4">
    <name type="scientific">Penicillium nordicum</name>
    <dbReference type="NCBI Taxonomy" id="229535"/>
    <lineage>
        <taxon>Eukaryota</taxon>
        <taxon>Fungi</taxon>
        <taxon>Dikarya</taxon>
        <taxon>Ascomycota</taxon>
        <taxon>Pezizomycotina</taxon>
        <taxon>Eurotiomycetes</taxon>
        <taxon>Eurotiomycetidae</taxon>
        <taxon>Eurotiales</taxon>
        <taxon>Aspergillaceae</taxon>
        <taxon>Penicillium</taxon>
    </lineage>
</organism>
<evidence type="ECO:0000256" key="1">
    <source>
        <dbReference type="SAM" id="MobiDB-lite"/>
    </source>
</evidence>
<accession>A0A0M8PIJ2</accession>